<accession>A0A935JYU4</accession>
<sequence>MNRTLAIHNRHGSLHGHLELPDNPKGLILVARAHHAPVDAIITANLAARGYAILSMELLTLQEAQFADATQNVPRLSQRLLDILDLIHHDGDIQELPLAIFASGDTTPAAIRAAAQRDTQVKVLAGHGGIIDRAGLQGLKLLIAPLSMLFDADDSFGQIAYQRAASHLNCIHEMHVLNPGEDPVLRVAAWFSLHLGR</sequence>
<protein>
    <submittedName>
        <fullName evidence="1">Uncharacterized protein</fullName>
    </submittedName>
</protein>
<comment type="caution">
    <text evidence="1">The sequence shown here is derived from an EMBL/GenBank/DDBJ whole genome shotgun (WGS) entry which is preliminary data.</text>
</comment>
<name>A0A935JYU4_9RHOO</name>
<evidence type="ECO:0000313" key="1">
    <source>
        <dbReference type="EMBL" id="MBK7415059.1"/>
    </source>
</evidence>
<gene>
    <name evidence="1" type="ORF">IPJ38_08055</name>
</gene>
<dbReference type="Proteomes" id="UP000739411">
    <property type="component" value="Unassembled WGS sequence"/>
</dbReference>
<proteinExistence type="predicted"/>
<reference evidence="1 2" key="1">
    <citation type="submission" date="2020-10" db="EMBL/GenBank/DDBJ databases">
        <title>Connecting structure to function with the recovery of over 1000 high-quality activated sludge metagenome-assembled genomes encoding full-length rRNA genes using long-read sequencing.</title>
        <authorList>
            <person name="Singleton C.M."/>
            <person name="Petriglieri F."/>
            <person name="Kristensen J.M."/>
            <person name="Kirkegaard R.H."/>
            <person name="Michaelsen T.Y."/>
            <person name="Andersen M.H."/>
            <person name="Karst S.M."/>
            <person name="Dueholm M.S."/>
            <person name="Nielsen P.H."/>
            <person name="Albertsen M."/>
        </authorList>
    </citation>
    <scope>NUCLEOTIDE SEQUENCE [LARGE SCALE GENOMIC DNA]</scope>
    <source>
        <strain evidence="1">EsbW_18-Q3-R4-48_BATAC.463</strain>
    </source>
</reference>
<dbReference type="InterPro" id="IPR029058">
    <property type="entry name" value="AB_hydrolase_fold"/>
</dbReference>
<dbReference type="Gene3D" id="3.40.50.1820">
    <property type="entry name" value="alpha/beta hydrolase"/>
    <property type="match status" value="1"/>
</dbReference>
<dbReference type="EMBL" id="JADJMS010000016">
    <property type="protein sequence ID" value="MBK7415059.1"/>
    <property type="molecule type" value="Genomic_DNA"/>
</dbReference>
<evidence type="ECO:0000313" key="2">
    <source>
        <dbReference type="Proteomes" id="UP000739411"/>
    </source>
</evidence>
<organism evidence="1 2">
    <name type="scientific">Candidatus Dechloromonas phosphorivorans</name>
    <dbReference type="NCBI Taxonomy" id="2899244"/>
    <lineage>
        <taxon>Bacteria</taxon>
        <taxon>Pseudomonadati</taxon>
        <taxon>Pseudomonadota</taxon>
        <taxon>Betaproteobacteria</taxon>
        <taxon>Rhodocyclales</taxon>
        <taxon>Azonexaceae</taxon>
        <taxon>Dechloromonas</taxon>
    </lineage>
</organism>
<dbReference type="AlphaFoldDB" id="A0A935JYU4"/>